<dbReference type="PANTHER" id="PTHR46211">
    <property type="entry name" value="GLYCEROPHOSPHORYL DIESTER PHOSPHODIESTERASE"/>
    <property type="match status" value="1"/>
</dbReference>
<name>A0A895XHP5_9ACTN</name>
<dbReference type="Gene3D" id="3.20.20.190">
    <property type="entry name" value="Phosphatidylinositol (PI) phosphodiesterase"/>
    <property type="match status" value="1"/>
</dbReference>
<dbReference type="GO" id="GO:0006629">
    <property type="term" value="P:lipid metabolic process"/>
    <property type="evidence" value="ECO:0007669"/>
    <property type="project" value="InterPro"/>
</dbReference>
<dbReference type="AlphaFoldDB" id="A0A895XHP5"/>
<accession>A0A895XHP5</accession>
<evidence type="ECO:0000313" key="3">
    <source>
        <dbReference type="Proteomes" id="UP000662939"/>
    </source>
</evidence>
<organism evidence="2 3">
    <name type="scientific">Natronoglycomyces albus</name>
    <dbReference type="NCBI Taxonomy" id="2811108"/>
    <lineage>
        <taxon>Bacteria</taxon>
        <taxon>Bacillati</taxon>
        <taxon>Actinomycetota</taxon>
        <taxon>Actinomycetes</taxon>
        <taxon>Glycomycetales</taxon>
        <taxon>Glycomycetaceae</taxon>
        <taxon>Natronoglycomyces</taxon>
    </lineage>
</organism>
<dbReference type="Proteomes" id="UP000662939">
    <property type="component" value="Chromosome"/>
</dbReference>
<dbReference type="GO" id="GO:0008081">
    <property type="term" value="F:phosphoric diester hydrolase activity"/>
    <property type="evidence" value="ECO:0007669"/>
    <property type="project" value="InterPro"/>
</dbReference>
<dbReference type="PANTHER" id="PTHR46211:SF1">
    <property type="entry name" value="GLYCEROPHOSPHODIESTER PHOSPHODIESTERASE, CYTOPLASMIC"/>
    <property type="match status" value="1"/>
</dbReference>
<dbReference type="InterPro" id="IPR030395">
    <property type="entry name" value="GP_PDE_dom"/>
</dbReference>
<proteinExistence type="predicted"/>
<sequence>MHPPQIIAHRSRFGKAENCVEALAALPDFVAGAEIDVRLSADGAPVLIHDDNASRTTGTDAEIAQQPFAQIAKLRQPGDIEIPSLNAYLQKAADCNISTLLVDLKKPNRATIHVVQAALAESGLADRCILLARSIGALKRIREAGVQYRIGLFGVTIDNVHQRLEASAELNLELMCIKPGNTRYLENRPAVKSVHDAGLRVGASAIYRPEVLEAAVADGCDYILTHAFDKLPQSVRGTSAPL</sequence>
<dbReference type="SUPFAM" id="SSF51695">
    <property type="entry name" value="PLC-like phosphodiesterases"/>
    <property type="match status" value="1"/>
</dbReference>
<evidence type="ECO:0000259" key="1">
    <source>
        <dbReference type="PROSITE" id="PS51704"/>
    </source>
</evidence>
<evidence type="ECO:0000313" key="2">
    <source>
        <dbReference type="EMBL" id="QSB04457.1"/>
    </source>
</evidence>
<dbReference type="PROSITE" id="PS51704">
    <property type="entry name" value="GP_PDE"/>
    <property type="match status" value="1"/>
</dbReference>
<dbReference type="KEGG" id="nav:JQS30_11765"/>
<gene>
    <name evidence="2" type="ORF">JQS30_11765</name>
</gene>
<reference evidence="2" key="1">
    <citation type="submission" date="2021-02" db="EMBL/GenBank/DDBJ databases">
        <title>Natronoglycomyces albus gen. nov., sp. nov, a haloalkaliphilic actinobacterium from a soda solonchak soil.</title>
        <authorList>
            <person name="Sorokin D.Y."/>
            <person name="Khijniak T.V."/>
            <person name="Zakharycheva A.P."/>
            <person name="Boueva O.V."/>
            <person name="Ariskina E.V."/>
            <person name="Hahnke R.L."/>
            <person name="Bunk B."/>
            <person name="Sproer C."/>
            <person name="Schumann P."/>
            <person name="Evtushenko L.I."/>
            <person name="Kublanov I.V."/>
        </authorList>
    </citation>
    <scope>NUCLEOTIDE SEQUENCE</scope>
    <source>
        <strain evidence="2">DSM 106290</strain>
    </source>
</reference>
<feature type="domain" description="GP-PDE" evidence="1">
    <location>
        <begin position="4"/>
        <end position="235"/>
    </location>
</feature>
<dbReference type="EMBL" id="CP070496">
    <property type="protein sequence ID" value="QSB04457.1"/>
    <property type="molecule type" value="Genomic_DNA"/>
</dbReference>
<keyword evidence="3" id="KW-1185">Reference proteome</keyword>
<dbReference type="Pfam" id="PF03009">
    <property type="entry name" value="GDPD"/>
    <property type="match status" value="1"/>
</dbReference>
<dbReference type="RefSeq" id="WP_213170455.1">
    <property type="nucleotide sequence ID" value="NZ_CP070496.1"/>
</dbReference>
<protein>
    <recommendedName>
        <fullName evidence="1">GP-PDE domain-containing protein</fullName>
    </recommendedName>
</protein>
<dbReference type="InterPro" id="IPR017946">
    <property type="entry name" value="PLC-like_Pdiesterase_TIM-brl"/>
</dbReference>